<dbReference type="SUPFAM" id="SSF52440">
    <property type="entry name" value="PreATP-grasp domain"/>
    <property type="match status" value="1"/>
</dbReference>
<dbReference type="InterPro" id="IPR013815">
    <property type="entry name" value="ATP_grasp_subdomain_1"/>
</dbReference>
<keyword evidence="8" id="KW-0460">Magnesium</keyword>
<accession>A0A6T9Y1R3</accession>
<evidence type="ECO:0000256" key="3">
    <source>
        <dbReference type="ARBA" id="ARBA00022598"/>
    </source>
</evidence>
<comment type="cofactor">
    <cofactor evidence="1">
        <name>Mn(2+)</name>
        <dbReference type="ChEBI" id="CHEBI:29035"/>
    </cofactor>
</comment>
<dbReference type="GO" id="GO:0005524">
    <property type="term" value="F:ATP binding"/>
    <property type="evidence" value="ECO:0007669"/>
    <property type="project" value="UniProtKB-UniRule"/>
</dbReference>
<dbReference type="InterPro" id="IPR006284">
    <property type="entry name" value="Glut_synth_pro"/>
</dbReference>
<protein>
    <recommendedName>
        <fullName evidence="10">Glutathione synthetase</fullName>
        <ecNumber evidence="10">6.3.2.3</ecNumber>
    </recommendedName>
    <alternativeName>
        <fullName evidence="10">GSH synthetase</fullName>
        <shortName evidence="10">GSH-S</shortName>
        <shortName evidence="10">GSHase</shortName>
    </alternativeName>
    <alternativeName>
        <fullName evidence="10">Glutathione synthase</fullName>
    </alternativeName>
</protein>
<comment type="cofactor">
    <cofactor evidence="2">
        <name>Mg(2+)</name>
        <dbReference type="ChEBI" id="CHEBI:18420"/>
    </cofactor>
</comment>
<dbReference type="Proteomes" id="UP000509458">
    <property type="component" value="Chromosome"/>
</dbReference>
<organism evidence="12 13">
    <name type="scientific">Alteromonas macleodii</name>
    <name type="common">Pseudoalteromonas macleodii</name>
    <dbReference type="NCBI Taxonomy" id="28108"/>
    <lineage>
        <taxon>Bacteria</taxon>
        <taxon>Pseudomonadati</taxon>
        <taxon>Pseudomonadota</taxon>
        <taxon>Gammaproteobacteria</taxon>
        <taxon>Alteromonadales</taxon>
        <taxon>Alteromonadaceae</taxon>
        <taxon>Alteromonas/Salinimonas group</taxon>
        <taxon>Alteromonas</taxon>
    </lineage>
</organism>
<dbReference type="InterPro" id="IPR004215">
    <property type="entry name" value="GSHS_N"/>
</dbReference>
<sequence>MSRHFINIQGENIMQYTVGVIMDPIASVKPHKDTSFAMMLEAQRRGAKVVYFELKDLYLDNGKPMGLGKTVSVKDQATDFYAIEDEATLYLGDIDVLLMRKDPPFDSEFLYATQILSLAQDAGALVVNNPQALRDYNEKLFTSYFPEHIPNTLVSNNQTIIREFHAKHQDIICKPLDGMGGASIFRVKPDGNNLGVIIETLTHLGTRYMMVQEYLPEIKDGDKRVLIVDGEVMPYCLARLPTKGETRGNLAAGGTGRPQPISDSDRALAEAIAPTLKENNILFVGLDVIGNKITEINITSPTCVREIEAAYDVDIMGALFDAIEKRLANR</sequence>
<dbReference type="Pfam" id="PF02955">
    <property type="entry name" value="GSH-S_ATP"/>
    <property type="match status" value="1"/>
</dbReference>
<dbReference type="PANTHER" id="PTHR21621:SF4">
    <property type="entry name" value="GLUTATHIONE SYNTHETASE"/>
    <property type="match status" value="1"/>
</dbReference>
<keyword evidence="4 10" id="KW-0317">Glutathione biosynthesis</keyword>
<dbReference type="FunFam" id="3.30.1490.20:FF:000009">
    <property type="entry name" value="Glutathione synthetase"/>
    <property type="match status" value="1"/>
</dbReference>
<dbReference type="HAMAP" id="MF_00162">
    <property type="entry name" value="GSH_S"/>
    <property type="match status" value="1"/>
</dbReference>
<dbReference type="GO" id="GO:0005737">
    <property type="term" value="C:cytoplasm"/>
    <property type="evidence" value="ECO:0007669"/>
    <property type="project" value="TreeGrafter"/>
</dbReference>
<comment type="pathway">
    <text evidence="10">Sulfur metabolism; glutathione biosynthesis; glutathione from L-cysteine and L-glutamate: step 2/2.</text>
</comment>
<dbReference type="InterPro" id="IPR004218">
    <property type="entry name" value="GSHS_ATP-bd"/>
</dbReference>
<dbReference type="FunFam" id="3.40.50.20:FF:000009">
    <property type="entry name" value="Glutathione synthetase"/>
    <property type="match status" value="1"/>
</dbReference>
<keyword evidence="3 10" id="KW-0436">Ligase</keyword>
<evidence type="ECO:0000256" key="2">
    <source>
        <dbReference type="ARBA" id="ARBA00001946"/>
    </source>
</evidence>
<comment type="catalytic activity">
    <reaction evidence="10">
        <text>gamma-L-glutamyl-L-cysteine + glycine + ATP = glutathione + ADP + phosphate + H(+)</text>
        <dbReference type="Rhea" id="RHEA:13557"/>
        <dbReference type="ChEBI" id="CHEBI:15378"/>
        <dbReference type="ChEBI" id="CHEBI:30616"/>
        <dbReference type="ChEBI" id="CHEBI:43474"/>
        <dbReference type="ChEBI" id="CHEBI:57305"/>
        <dbReference type="ChEBI" id="CHEBI:57925"/>
        <dbReference type="ChEBI" id="CHEBI:58173"/>
        <dbReference type="ChEBI" id="CHEBI:456216"/>
        <dbReference type="EC" id="6.3.2.3"/>
    </reaction>
</comment>
<keyword evidence="7 10" id="KW-0067">ATP-binding</keyword>
<name>A0A6T9Y1R3_ALTMA</name>
<evidence type="ECO:0000256" key="9">
    <source>
        <dbReference type="ARBA" id="ARBA00023211"/>
    </source>
</evidence>
<dbReference type="EC" id="6.3.2.3" evidence="10"/>
<dbReference type="NCBIfam" id="TIGR01380">
    <property type="entry name" value="glut_syn"/>
    <property type="match status" value="1"/>
</dbReference>
<dbReference type="PANTHER" id="PTHR21621">
    <property type="entry name" value="RIBOSOMAL PROTEIN S6 MODIFICATION PROTEIN"/>
    <property type="match status" value="1"/>
</dbReference>
<dbReference type="NCBIfam" id="NF003573">
    <property type="entry name" value="PRK05246.1"/>
    <property type="match status" value="1"/>
</dbReference>
<evidence type="ECO:0000256" key="8">
    <source>
        <dbReference type="ARBA" id="ARBA00022842"/>
    </source>
</evidence>
<dbReference type="GO" id="GO:0046872">
    <property type="term" value="F:metal ion binding"/>
    <property type="evidence" value="ECO:0007669"/>
    <property type="project" value="UniProtKB-KW"/>
</dbReference>
<keyword evidence="6 10" id="KW-0547">Nucleotide-binding</keyword>
<proteinExistence type="inferred from homology"/>
<keyword evidence="5" id="KW-0479">Metal-binding</keyword>
<dbReference type="EMBL" id="LR812090">
    <property type="protein sequence ID" value="CAB9495022.1"/>
    <property type="molecule type" value="Genomic_DNA"/>
</dbReference>
<dbReference type="GO" id="GO:0004363">
    <property type="term" value="F:glutathione synthase activity"/>
    <property type="evidence" value="ECO:0007669"/>
    <property type="project" value="UniProtKB-UniRule"/>
</dbReference>
<dbReference type="InterPro" id="IPR016185">
    <property type="entry name" value="PreATP-grasp_dom_sf"/>
</dbReference>
<comment type="similarity">
    <text evidence="10">Belongs to the prokaryotic GSH synthase family.</text>
</comment>
<gene>
    <name evidence="10 12" type="primary">gshB</name>
    <name evidence="12" type="ORF">ALFOR1_40410</name>
</gene>
<evidence type="ECO:0000256" key="6">
    <source>
        <dbReference type="ARBA" id="ARBA00022741"/>
    </source>
</evidence>
<dbReference type="Gene3D" id="3.30.470.20">
    <property type="entry name" value="ATP-grasp fold, B domain"/>
    <property type="match status" value="1"/>
</dbReference>
<dbReference type="InterPro" id="IPR011761">
    <property type="entry name" value="ATP-grasp"/>
</dbReference>
<dbReference type="Gene3D" id="3.40.50.20">
    <property type="match status" value="1"/>
</dbReference>
<evidence type="ECO:0000256" key="10">
    <source>
        <dbReference type="HAMAP-Rule" id="MF_00162"/>
    </source>
</evidence>
<feature type="domain" description="ATP-grasp" evidence="11">
    <location>
        <begin position="138"/>
        <end position="324"/>
    </location>
</feature>
<evidence type="ECO:0000256" key="1">
    <source>
        <dbReference type="ARBA" id="ARBA00001936"/>
    </source>
</evidence>
<dbReference type="Gene3D" id="3.30.1490.20">
    <property type="entry name" value="ATP-grasp fold, A domain"/>
    <property type="match status" value="1"/>
</dbReference>
<dbReference type="PROSITE" id="PS50975">
    <property type="entry name" value="ATP_GRASP"/>
    <property type="match status" value="1"/>
</dbReference>
<keyword evidence="9" id="KW-0464">Manganese</keyword>
<evidence type="ECO:0000313" key="12">
    <source>
        <dbReference type="EMBL" id="CAB9495022.1"/>
    </source>
</evidence>
<reference evidence="12 13" key="1">
    <citation type="submission" date="2020-06" db="EMBL/GenBank/DDBJ databases">
        <authorList>
            <person name="Duchaud E."/>
        </authorList>
    </citation>
    <scope>NUCLEOTIDE SEQUENCE [LARGE SCALE GENOMIC DNA]</scope>
    <source>
        <strain evidence="12">Alteromonas fortis</strain>
    </source>
</reference>
<dbReference type="UniPathway" id="UPA00142">
    <property type="reaction ID" value="UER00210"/>
</dbReference>
<evidence type="ECO:0000259" key="11">
    <source>
        <dbReference type="PROSITE" id="PS50975"/>
    </source>
</evidence>
<dbReference type="Pfam" id="PF02951">
    <property type="entry name" value="GSH-S_N"/>
    <property type="match status" value="1"/>
</dbReference>
<evidence type="ECO:0000256" key="5">
    <source>
        <dbReference type="ARBA" id="ARBA00022723"/>
    </source>
</evidence>
<evidence type="ECO:0000256" key="7">
    <source>
        <dbReference type="ARBA" id="ARBA00022840"/>
    </source>
</evidence>
<evidence type="ECO:0000313" key="13">
    <source>
        <dbReference type="Proteomes" id="UP000509458"/>
    </source>
</evidence>
<evidence type="ECO:0000256" key="4">
    <source>
        <dbReference type="ARBA" id="ARBA00022684"/>
    </source>
</evidence>
<dbReference type="SUPFAM" id="SSF56059">
    <property type="entry name" value="Glutathione synthetase ATP-binding domain-like"/>
    <property type="match status" value="1"/>
</dbReference>
<dbReference type="AlphaFoldDB" id="A0A6T9Y1R3"/>